<evidence type="ECO:0000313" key="3">
    <source>
        <dbReference type="Proteomes" id="UP001501251"/>
    </source>
</evidence>
<dbReference type="EMBL" id="BAABAQ010000009">
    <property type="protein sequence ID" value="GAA4197936.1"/>
    <property type="molecule type" value="Genomic_DNA"/>
</dbReference>
<organism evidence="2 3">
    <name type="scientific">Streptosporangium oxazolinicum</name>
    <dbReference type="NCBI Taxonomy" id="909287"/>
    <lineage>
        <taxon>Bacteria</taxon>
        <taxon>Bacillati</taxon>
        <taxon>Actinomycetota</taxon>
        <taxon>Actinomycetes</taxon>
        <taxon>Streptosporangiales</taxon>
        <taxon>Streptosporangiaceae</taxon>
        <taxon>Streptosporangium</taxon>
    </lineage>
</organism>
<comment type="caution">
    <text evidence="2">The sequence shown here is derived from an EMBL/GenBank/DDBJ whole genome shotgun (WGS) entry which is preliminary data.</text>
</comment>
<evidence type="ECO:0000313" key="2">
    <source>
        <dbReference type="EMBL" id="GAA4197936.1"/>
    </source>
</evidence>
<dbReference type="Proteomes" id="UP001501251">
    <property type="component" value="Unassembled WGS sequence"/>
</dbReference>
<protein>
    <recommendedName>
        <fullName evidence="4">MerR family transcriptional regulator</fullName>
    </recommendedName>
</protein>
<accession>A0ABP8B4V0</accession>
<evidence type="ECO:0008006" key="4">
    <source>
        <dbReference type="Google" id="ProtNLM"/>
    </source>
</evidence>
<reference evidence="3" key="1">
    <citation type="journal article" date="2019" name="Int. J. Syst. Evol. Microbiol.">
        <title>The Global Catalogue of Microorganisms (GCM) 10K type strain sequencing project: providing services to taxonomists for standard genome sequencing and annotation.</title>
        <authorList>
            <consortium name="The Broad Institute Genomics Platform"/>
            <consortium name="The Broad Institute Genome Sequencing Center for Infectious Disease"/>
            <person name="Wu L."/>
            <person name="Ma J."/>
        </authorList>
    </citation>
    <scope>NUCLEOTIDE SEQUENCE [LARGE SCALE GENOMIC DNA]</scope>
    <source>
        <strain evidence="3">JCM 17388</strain>
    </source>
</reference>
<evidence type="ECO:0000256" key="1">
    <source>
        <dbReference type="SAM" id="MobiDB-lite"/>
    </source>
</evidence>
<dbReference type="RefSeq" id="WP_344920219.1">
    <property type="nucleotide sequence ID" value="NZ_BAABAQ010000009.1"/>
</dbReference>
<feature type="compositionally biased region" description="Basic and acidic residues" evidence="1">
    <location>
        <begin position="23"/>
        <end position="40"/>
    </location>
</feature>
<proteinExistence type="predicted"/>
<sequence length="143" mass="15918">MTHPFPERRPPRPGPPDEGAASRPREARREAPQEARREAGRTYQLARPARLDLETFARVTGAHPDLVRRLVALGVLDAWTDAAGHLWFPPSQLLTMARARRLRAGFSINYAALGLVMDLLDRIADLEAAQRGRTRPTGGPPWT</sequence>
<feature type="region of interest" description="Disordered" evidence="1">
    <location>
        <begin position="1"/>
        <end position="43"/>
    </location>
</feature>
<dbReference type="Pfam" id="PF13591">
    <property type="entry name" value="MerR_2"/>
    <property type="match status" value="1"/>
</dbReference>
<feature type="compositionally biased region" description="Basic and acidic residues" evidence="1">
    <location>
        <begin position="1"/>
        <end position="10"/>
    </location>
</feature>
<gene>
    <name evidence="2" type="ORF">GCM10022252_47540</name>
</gene>
<dbReference type="Gene3D" id="1.10.1660.10">
    <property type="match status" value="1"/>
</dbReference>
<keyword evidence="3" id="KW-1185">Reference proteome</keyword>
<name>A0ABP8B4V0_9ACTN</name>